<evidence type="ECO:0000256" key="4">
    <source>
        <dbReference type="ARBA" id="ARBA00023004"/>
    </source>
</evidence>
<keyword evidence="3" id="KW-0560">Oxidoreductase</keyword>
<dbReference type="PROSITE" id="PS51296">
    <property type="entry name" value="RIESKE"/>
    <property type="match status" value="1"/>
</dbReference>
<dbReference type="Pfam" id="PF19112">
    <property type="entry name" value="VanA_C"/>
    <property type="match status" value="1"/>
</dbReference>
<keyword evidence="1" id="KW-0001">2Fe-2S</keyword>
<dbReference type="Gene3D" id="3.90.380.10">
    <property type="entry name" value="Naphthalene 1,2-dioxygenase Alpha Subunit, Chain A, domain 1"/>
    <property type="match status" value="1"/>
</dbReference>
<dbReference type="InterPro" id="IPR050584">
    <property type="entry name" value="Cholesterol_7-desaturase"/>
</dbReference>
<dbReference type="PANTHER" id="PTHR21266:SF59">
    <property type="entry name" value="BLR4922 PROTEIN"/>
    <property type="match status" value="1"/>
</dbReference>
<comment type="caution">
    <text evidence="7">The sequence shown here is derived from an EMBL/GenBank/DDBJ whole genome shotgun (WGS) entry which is preliminary data.</text>
</comment>
<feature type="non-terminal residue" evidence="7">
    <location>
        <position position="1"/>
    </location>
</feature>
<accession>K1Z4X7</accession>
<dbReference type="GO" id="GO:0016491">
    <property type="term" value="F:oxidoreductase activity"/>
    <property type="evidence" value="ECO:0007669"/>
    <property type="project" value="UniProtKB-KW"/>
</dbReference>
<feature type="domain" description="Rieske" evidence="6">
    <location>
        <begin position="1"/>
        <end position="63"/>
    </location>
</feature>
<dbReference type="SUPFAM" id="SSF55961">
    <property type="entry name" value="Bet v1-like"/>
    <property type="match status" value="1"/>
</dbReference>
<evidence type="ECO:0000256" key="5">
    <source>
        <dbReference type="ARBA" id="ARBA00023014"/>
    </source>
</evidence>
<dbReference type="InterPro" id="IPR017941">
    <property type="entry name" value="Rieske_2Fe-2S"/>
</dbReference>
<dbReference type="Pfam" id="PF00355">
    <property type="entry name" value="Rieske"/>
    <property type="match status" value="1"/>
</dbReference>
<dbReference type="EMBL" id="AMFJ01028906">
    <property type="protein sequence ID" value="EKD44336.1"/>
    <property type="molecule type" value="Genomic_DNA"/>
</dbReference>
<sequence>HRGASIGQGRVHGDHIECPFHGFVYNGDGHVVEIPANGKLSKIPAQFKVKSYKLREIGDMIYLWWGMDADKEPLTFEDFLGDEFSYSEFIDYWPVHYTRAIENQLDVVHVPFVHKTTIGRSGKTLISGPVVKTFDDHLKFYVMTHLDDGVNKPLKPNEIKDYEQLNALEYNFPNTWLNIIAPKLRVFAAFVPVDEDNTVIYIRYYQSFMKIPVLKQLVNYLGIKFSIVILRQDKRIVVNQEPKYTELLMNEKLIQGDLPILEFRKMRQRKIESDENVLWNKMSIIISVQL</sequence>
<keyword evidence="5" id="KW-0411">Iron-sulfur</keyword>
<evidence type="ECO:0000256" key="3">
    <source>
        <dbReference type="ARBA" id="ARBA00023002"/>
    </source>
</evidence>
<keyword evidence="4" id="KW-0408">Iron</keyword>
<protein>
    <submittedName>
        <fullName evidence="7">Rieske (2Fe-2S) protein</fullName>
    </submittedName>
</protein>
<dbReference type="GO" id="GO:0051537">
    <property type="term" value="F:2 iron, 2 sulfur cluster binding"/>
    <property type="evidence" value="ECO:0007669"/>
    <property type="project" value="UniProtKB-KW"/>
</dbReference>
<name>K1Z4X7_9BACT</name>
<dbReference type="SUPFAM" id="SSF50022">
    <property type="entry name" value="ISP domain"/>
    <property type="match status" value="1"/>
</dbReference>
<evidence type="ECO:0000256" key="1">
    <source>
        <dbReference type="ARBA" id="ARBA00022714"/>
    </source>
</evidence>
<evidence type="ECO:0000256" key="2">
    <source>
        <dbReference type="ARBA" id="ARBA00022723"/>
    </source>
</evidence>
<dbReference type="AlphaFoldDB" id="K1Z4X7"/>
<dbReference type="InterPro" id="IPR044043">
    <property type="entry name" value="VanA_C_cat"/>
</dbReference>
<keyword evidence="2" id="KW-0479">Metal-binding</keyword>
<evidence type="ECO:0000259" key="6">
    <source>
        <dbReference type="PROSITE" id="PS51296"/>
    </source>
</evidence>
<dbReference type="Gene3D" id="2.102.10.10">
    <property type="entry name" value="Rieske [2Fe-2S] iron-sulphur domain"/>
    <property type="match status" value="1"/>
</dbReference>
<proteinExistence type="predicted"/>
<dbReference type="PANTHER" id="PTHR21266">
    <property type="entry name" value="IRON-SULFUR DOMAIN CONTAINING PROTEIN"/>
    <property type="match status" value="1"/>
</dbReference>
<organism evidence="7">
    <name type="scientific">uncultured bacterium</name>
    <name type="common">gcode 4</name>
    <dbReference type="NCBI Taxonomy" id="1234023"/>
    <lineage>
        <taxon>Bacteria</taxon>
        <taxon>environmental samples</taxon>
    </lineage>
</organism>
<reference evidence="7" key="1">
    <citation type="journal article" date="2012" name="Science">
        <title>Fermentation, hydrogen, and sulfur metabolism in multiple uncultivated bacterial phyla.</title>
        <authorList>
            <person name="Wrighton K.C."/>
            <person name="Thomas B.C."/>
            <person name="Sharon I."/>
            <person name="Miller C.S."/>
            <person name="Castelle C.J."/>
            <person name="VerBerkmoes N.C."/>
            <person name="Wilkins M.J."/>
            <person name="Hettich R.L."/>
            <person name="Lipton M.S."/>
            <person name="Williams K.H."/>
            <person name="Long P.E."/>
            <person name="Banfield J.F."/>
        </authorList>
    </citation>
    <scope>NUCLEOTIDE SEQUENCE [LARGE SCALE GENOMIC DNA]</scope>
</reference>
<gene>
    <name evidence="7" type="ORF">ACD_71C00175G0002</name>
</gene>
<dbReference type="GO" id="GO:0046872">
    <property type="term" value="F:metal ion binding"/>
    <property type="evidence" value="ECO:0007669"/>
    <property type="project" value="UniProtKB-KW"/>
</dbReference>
<dbReference type="InterPro" id="IPR036922">
    <property type="entry name" value="Rieske_2Fe-2S_sf"/>
</dbReference>
<evidence type="ECO:0000313" key="7">
    <source>
        <dbReference type="EMBL" id="EKD44336.1"/>
    </source>
</evidence>